<dbReference type="RefSeq" id="YP_009045980.1">
    <property type="nucleotide sequence ID" value="NC_024442.1"/>
</dbReference>
<organism evidence="2">
    <name type="scientific">Engaeus quadrimanus</name>
    <dbReference type="NCBI Taxonomy" id="219698"/>
    <lineage>
        <taxon>Eukaryota</taxon>
        <taxon>Metazoa</taxon>
        <taxon>Ecdysozoa</taxon>
        <taxon>Arthropoda</taxon>
        <taxon>Crustacea</taxon>
        <taxon>Multicrustacea</taxon>
        <taxon>Malacostraca</taxon>
        <taxon>Eumalacostraca</taxon>
        <taxon>Eucarida</taxon>
        <taxon>Decapoda</taxon>
        <taxon>Pleocyemata</taxon>
        <taxon>Astacidea</taxon>
        <taxon>Parastacoidea</taxon>
        <taxon>Parastacidae</taxon>
        <taxon>Engaeus</taxon>
    </lineage>
</organism>
<keyword evidence="2" id="KW-0496">Mitochondrion</keyword>
<evidence type="ECO:0000256" key="1">
    <source>
        <dbReference type="SAM" id="Phobius"/>
    </source>
</evidence>
<reference evidence="2" key="1">
    <citation type="submission" date="2014-05" db="EMBL/GenBank/DDBJ databases">
        <authorList>
            <person name="Gan H."/>
        </authorList>
    </citation>
    <scope>NUCLEOTIDE SEQUENCE</scope>
    <source>
        <strain evidence="2">MBS270</strain>
    </source>
</reference>
<evidence type="ECO:0000313" key="2">
    <source>
        <dbReference type="EMBL" id="CDR98476.1"/>
    </source>
</evidence>
<accession>A0A068W907</accession>
<feature type="transmembrane region" description="Helical" evidence="1">
    <location>
        <begin position="6"/>
        <end position="29"/>
    </location>
</feature>
<sequence length="52" mass="6448">MPQMSPLFWLNLFMFFILGFLMFSIINYYMYPSKMKETPTLTAKLMQKIWKW</sequence>
<proteinExistence type="predicted"/>
<protein>
    <submittedName>
        <fullName evidence="2">ATP synthase F0 subunit 8</fullName>
    </submittedName>
</protein>
<geneLocation type="mitochondrion" evidence="2"/>
<dbReference type="EMBL" id="LK391949">
    <property type="protein sequence ID" value="CDR98476.1"/>
    <property type="molecule type" value="Genomic_DNA"/>
</dbReference>
<name>A0A068W907_9EUCA</name>
<keyword evidence="1" id="KW-0812">Transmembrane</keyword>
<dbReference type="AlphaFoldDB" id="A0A068W907"/>
<keyword evidence="1" id="KW-0472">Membrane</keyword>
<reference evidence="2" key="2">
    <citation type="submission" date="2014-06" db="EMBL/GenBank/DDBJ databases">
        <title>Complete mitochondrial genome of Engaeus quadrimanus.</title>
        <authorList>
            <person name="Gan H.M."/>
            <person name="Tan M.H."/>
            <person name="Austin C.M."/>
        </authorList>
    </citation>
    <scope>NUCLEOTIDE SEQUENCE</scope>
    <source>
        <strain evidence="2">MBS270</strain>
    </source>
</reference>
<dbReference type="CTD" id="4509"/>
<gene>
    <name evidence="2" type="primary">atp8</name>
</gene>
<dbReference type="GeneID" id="19737402"/>
<keyword evidence="1" id="KW-1133">Transmembrane helix</keyword>